<evidence type="ECO:0000256" key="10">
    <source>
        <dbReference type="ARBA" id="ARBA00048721"/>
    </source>
</evidence>
<dbReference type="Gene3D" id="3.40.50.620">
    <property type="entry name" value="HUPs"/>
    <property type="match status" value="1"/>
</dbReference>
<dbReference type="UniPathway" id="UPA00253">
    <property type="reaction ID" value="UER00332"/>
</dbReference>
<reference evidence="13 14" key="1">
    <citation type="submission" date="2006-09" db="EMBL/GenBank/DDBJ databases">
        <authorList>
            <person name="Emerson D."/>
            <person name="Ferriera S."/>
            <person name="Johnson J."/>
            <person name="Kravitz S."/>
            <person name="Halpern A."/>
            <person name="Remington K."/>
            <person name="Beeson K."/>
            <person name="Tran B."/>
            <person name="Rogers Y.-H."/>
            <person name="Friedman R."/>
            <person name="Venter J.C."/>
        </authorList>
    </citation>
    <scope>NUCLEOTIDE SEQUENCE [LARGE SCALE GENOMIC DNA]</scope>
    <source>
        <strain evidence="13 14">PV-1</strain>
    </source>
</reference>
<dbReference type="PANTHER" id="PTHR39321:SF3">
    <property type="entry name" value="PHOSPHOPANTETHEINE ADENYLYLTRANSFERASE"/>
    <property type="match status" value="1"/>
</dbReference>
<evidence type="ECO:0000256" key="1">
    <source>
        <dbReference type="ARBA" id="ARBA00002324"/>
    </source>
</evidence>
<comment type="similarity">
    <text evidence="3 11">Belongs to the NadD family.</text>
</comment>
<sequence length="208" mass="23034">MNIGLFGGSFDPPHAGHLALAQAGLEVAGFDEVWVIPANPVHRRLSGCADGKTRLGWMQQLFADEPGIRVVDWEAVQDRPIPAMETLSRFAHEFPHDRAWLMLGADAWRDFDSWREYPAHMRLCNVAVFARAGIDDLPQHAGWHRVNAPDAAQTTGCWCYVPVSLPDISATDLRCDADAGRSLKGRVPEPIRPAVEAAYRKMSAVNRV</sequence>
<comment type="caution">
    <text evidence="13">The sequence shown here is derived from an EMBL/GenBank/DDBJ whole genome shotgun (WGS) entry which is preliminary data.</text>
</comment>
<name>Q0F1E3_9PROT</name>
<dbReference type="HOGENOM" id="CLU_069765_0_0_0"/>
<dbReference type="EMBL" id="AATS01000003">
    <property type="protein sequence ID" value="EAU55248.1"/>
    <property type="molecule type" value="Genomic_DNA"/>
</dbReference>
<keyword evidence="8 11" id="KW-0067">ATP-binding</keyword>
<keyword evidence="5 11" id="KW-0808">Transferase</keyword>
<keyword evidence="9 11" id="KW-0520">NAD</keyword>
<feature type="domain" description="Cytidyltransferase-like" evidence="12">
    <location>
        <begin position="5"/>
        <end position="174"/>
    </location>
</feature>
<evidence type="ECO:0000313" key="13">
    <source>
        <dbReference type="EMBL" id="EAU55248.1"/>
    </source>
</evidence>
<dbReference type="InterPro" id="IPR014729">
    <property type="entry name" value="Rossmann-like_a/b/a_fold"/>
</dbReference>
<evidence type="ECO:0000256" key="5">
    <source>
        <dbReference type="ARBA" id="ARBA00022679"/>
    </source>
</evidence>
<gene>
    <name evidence="11" type="primary">nadD</name>
    <name evidence="13" type="ORF">SPV1_10966</name>
</gene>
<dbReference type="NCBIfam" id="TIGR00125">
    <property type="entry name" value="cyt_tran_rel"/>
    <property type="match status" value="1"/>
</dbReference>
<dbReference type="SUPFAM" id="SSF52374">
    <property type="entry name" value="Nucleotidylyl transferase"/>
    <property type="match status" value="1"/>
</dbReference>
<dbReference type="AlphaFoldDB" id="Q0F1E3"/>
<dbReference type="eggNOG" id="COG1057">
    <property type="taxonomic scope" value="Bacteria"/>
</dbReference>
<evidence type="ECO:0000256" key="4">
    <source>
        <dbReference type="ARBA" id="ARBA00022642"/>
    </source>
</evidence>
<dbReference type="OrthoDB" id="5288745at2"/>
<organism evidence="13 14">
    <name type="scientific">Mariprofundus ferrooxydans PV-1</name>
    <dbReference type="NCBI Taxonomy" id="314345"/>
    <lineage>
        <taxon>Bacteria</taxon>
        <taxon>Pseudomonadati</taxon>
        <taxon>Pseudomonadota</taxon>
        <taxon>Candidatius Mariprofundia</taxon>
        <taxon>Mariprofundales</taxon>
        <taxon>Mariprofundaceae</taxon>
        <taxon>Mariprofundus</taxon>
    </lineage>
</organism>
<accession>Q0F1E3</accession>
<dbReference type="CDD" id="cd02165">
    <property type="entry name" value="NMNAT"/>
    <property type="match status" value="1"/>
</dbReference>
<keyword evidence="6 11" id="KW-0548">Nucleotidyltransferase</keyword>
<dbReference type="GO" id="GO:0005524">
    <property type="term" value="F:ATP binding"/>
    <property type="evidence" value="ECO:0007669"/>
    <property type="project" value="UniProtKB-KW"/>
</dbReference>
<dbReference type="Proteomes" id="UP000005297">
    <property type="component" value="Unassembled WGS sequence"/>
</dbReference>
<comment type="catalytic activity">
    <reaction evidence="10 11">
        <text>nicotinate beta-D-ribonucleotide + ATP + H(+) = deamido-NAD(+) + diphosphate</text>
        <dbReference type="Rhea" id="RHEA:22860"/>
        <dbReference type="ChEBI" id="CHEBI:15378"/>
        <dbReference type="ChEBI" id="CHEBI:30616"/>
        <dbReference type="ChEBI" id="CHEBI:33019"/>
        <dbReference type="ChEBI" id="CHEBI:57502"/>
        <dbReference type="ChEBI" id="CHEBI:58437"/>
        <dbReference type="EC" id="2.7.7.18"/>
    </reaction>
</comment>
<evidence type="ECO:0000313" key="14">
    <source>
        <dbReference type="Proteomes" id="UP000005297"/>
    </source>
</evidence>
<protein>
    <recommendedName>
        <fullName evidence="11">Probable nicotinate-nucleotide adenylyltransferase</fullName>
        <ecNumber evidence="11">2.7.7.18</ecNumber>
    </recommendedName>
    <alternativeName>
        <fullName evidence="11">Deamido-NAD(+) diphosphorylase</fullName>
    </alternativeName>
    <alternativeName>
        <fullName evidence="11">Deamido-NAD(+) pyrophosphorylase</fullName>
    </alternativeName>
    <alternativeName>
        <fullName evidence="11">Nicotinate mononucleotide adenylyltransferase</fullName>
        <shortName evidence="11">NaMN adenylyltransferase</shortName>
    </alternativeName>
</protein>
<dbReference type="InterPro" id="IPR005248">
    <property type="entry name" value="NadD/NMNAT"/>
</dbReference>
<evidence type="ECO:0000259" key="12">
    <source>
        <dbReference type="Pfam" id="PF01467"/>
    </source>
</evidence>
<dbReference type="STRING" id="314344.AL013_09425"/>
<evidence type="ECO:0000256" key="7">
    <source>
        <dbReference type="ARBA" id="ARBA00022741"/>
    </source>
</evidence>
<dbReference type="InParanoid" id="Q0F1E3"/>
<keyword evidence="7 11" id="KW-0547">Nucleotide-binding</keyword>
<dbReference type="FunCoup" id="Q0F1E3">
    <property type="interactions" value="323"/>
</dbReference>
<evidence type="ECO:0000256" key="11">
    <source>
        <dbReference type="HAMAP-Rule" id="MF_00244"/>
    </source>
</evidence>
<dbReference type="GO" id="GO:0004515">
    <property type="term" value="F:nicotinate-nucleotide adenylyltransferase activity"/>
    <property type="evidence" value="ECO:0007669"/>
    <property type="project" value="UniProtKB-UniRule"/>
</dbReference>
<dbReference type="RefSeq" id="WP_009849711.1">
    <property type="nucleotide sequence ID" value="NZ_DS022294.1"/>
</dbReference>
<dbReference type="HAMAP" id="MF_00244">
    <property type="entry name" value="NaMN_adenylyltr"/>
    <property type="match status" value="1"/>
</dbReference>
<proteinExistence type="inferred from homology"/>
<evidence type="ECO:0000256" key="3">
    <source>
        <dbReference type="ARBA" id="ARBA00009014"/>
    </source>
</evidence>
<evidence type="ECO:0000256" key="9">
    <source>
        <dbReference type="ARBA" id="ARBA00023027"/>
    </source>
</evidence>
<evidence type="ECO:0000256" key="8">
    <source>
        <dbReference type="ARBA" id="ARBA00022840"/>
    </source>
</evidence>
<keyword evidence="4 11" id="KW-0662">Pyridine nucleotide biosynthesis</keyword>
<comment type="function">
    <text evidence="1 11">Catalyzes the reversible adenylation of nicotinate mononucleotide (NaMN) to nicotinic acid adenine dinucleotide (NaAD).</text>
</comment>
<evidence type="ECO:0000256" key="6">
    <source>
        <dbReference type="ARBA" id="ARBA00022695"/>
    </source>
</evidence>
<keyword evidence="14" id="KW-1185">Reference proteome</keyword>
<dbReference type="PANTHER" id="PTHR39321">
    <property type="entry name" value="NICOTINATE-NUCLEOTIDE ADENYLYLTRANSFERASE-RELATED"/>
    <property type="match status" value="1"/>
</dbReference>
<dbReference type="InterPro" id="IPR004821">
    <property type="entry name" value="Cyt_trans-like"/>
</dbReference>
<evidence type="ECO:0000256" key="2">
    <source>
        <dbReference type="ARBA" id="ARBA00005019"/>
    </source>
</evidence>
<comment type="pathway">
    <text evidence="2 11">Cofactor biosynthesis; NAD(+) biosynthesis; deamido-NAD(+) from nicotinate D-ribonucleotide: step 1/1.</text>
</comment>
<dbReference type="GO" id="GO:0009435">
    <property type="term" value="P:NAD+ biosynthetic process"/>
    <property type="evidence" value="ECO:0007669"/>
    <property type="project" value="UniProtKB-UniRule"/>
</dbReference>
<dbReference type="Pfam" id="PF01467">
    <property type="entry name" value="CTP_transf_like"/>
    <property type="match status" value="1"/>
</dbReference>
<dbReference type="EC" id="2.7.7.18" evidence="11"/>